<comment type="similarity">
    <text evidence="2 7">Belongs to the major facilitator superfamily. Sugar transporter (TC 2.A.1.1) family.</text>
</comment>
<dbReference type="InterPro" id="IPR020846">
    <property type="entry name" value="MFS_dom"/>
</dbReference>
<name>A0A9C7PZV0_9RHOD</name>
<feature type="transmembrane region" description="Helical" evidence="9">
    <location>
        <begin position="365"/>
        <end position="385"/>
    </location>
</feature>
<comment type="subcellular location">
    <subcellularLocation>
        <location evidence="1">Membrane</location>
        <topology evidence="1">Multi-pass membrane protein</topology>
    </subcellularLocation>
</comment>
<keyword evidence="5 9" id="KW-1133">Transmembrane helix</keyword>
<dbReference type="GO" id="GO:0016020">
    <property type="term" value="C:membrane"/>
    <property type="evidence" value="ECO:0007669"/>
    <property type="project" value="UniProtKB-SubCell"/>
</dbReference>
<evidence type="ECO:0000259" key="10">
    <source>
        <dbReference type="PROSITE" id="PS50850"/>
    </source>
</evidence>
<evidence type="ECO:0000256" key="4">
    <source>
        <dbReference type="ARBA" id="ARBA00022692"/>
    </source>
</evidence>
<comment type="caution">
    <text evidence="11">The sequence shown here is derived from an EMBL/GenBank/DDBJ whole genome shotgun (WGS) entry which is preliminary data.</text>
</comment>
<dbReference type="AlphaFoldDB" id="A0A9C7PZV0"/>
<evidence type="ECO:0000256" key="5">
    <source>
        <dbReference type="ARBA" id="ARBA00022989"/>
    </source>
</evidence>
<dbReference type="InterPro" id="IPR036259">
    <property type="entry name" value="MFS_trans_sf"/>
</dbReference>
<feature type="transmembrane region" description="Helical" evidence="9">
    <location>
        <begin position="80"/>
        <end position="98"/>
    </location>
</feature>
<dbReference type="Pfam" id="PF00083">
    <property type="entry name" value="Sugar_tr"/>
    <property type="match status" value="1"/>
</dbReference>
<proteinExistence type="inferred from homology"/>
<dbReference type="SUPFAM" id="SSF103473">
    <property type="entry name" value="MFS general substrate transporter"/>
    <property type="match status" value="1"/>
</dbReference>
<evidence type="ECO:0000256" key="6">
    <source>
        <dbReference type="ARBA" id="ARBA00023136"/>
    </source>
</evidence>
<dbReference type="InterPro" id="IPR003663">
    <property type="entry name" value="Sugar/inositol_transpt"/>
</dbReference>
<dbReference type="PRINTS" id="PR00171">
    <property type="entry name" value="SUGRTRNSPORT"/>
</dbReference>
<evidence type="ECO:0000256" key="2">
    <source>
        <dbReference type="ARBA" id="ARBA00010992"/>
    </source>
</evidence>
<reference evidence="11" key="2">
    <citation type="submission" date="2022-01" db="EMBL/GenBank/DDBJ databases">
        <authorList>
            <person name="Hirooka S."/>
            <person name="Miyagishima S.Y."/>
        </authorList>
    </citation>
    <scope>NUCLEOTIDE SEQUENCE</scope>
    <source>
        <strain evidence="11">NBRC 102759</strain>
    </source>
</reference>
<keyword evidence="12" id="KW-1185">Reference proteome</keyword>
<feature type="region of interest" description="Disordered" evidence="8">
    <location>
        <begin position="1"/>
        <end position="24"/>
    </location>
</feature>
<dbReference type="FunFam" id="1.20.1250.20:FF:000134">
    <property type="entry name" value="MFS sugar transporter protein"/>
    <property type="match status" value="1"/>
</dbReference>
<feature type="transmembrane region" description="Helical" evidence="9">
    <location>
        <begin position="152"/>
        <end position="172"/>
    </location>
</feature>
<feature type="transmembrane region" description="Helical" evidence="9">
    <location>
        <begin position="450"/>
        <end position="469"/>
    </location>
</feature>
<dbReference type="OrthoDB" id="3825at2759"/>
<feature type="transmembrane region" description="Helical" evidence="9">
    <location>
        <begin position="489"/>
        <end position="508"/>
    </location>
</feature>
<feature type="transmembrane region" description="Helical" evidence="9">
    <location>
        <begin position="237"/>
        <end position="259"/>
    </location>
</feature>
<dbReference type="Gene3D" id="1.20.1250.20">
    <property type="entry name" value="MFS general substrate transporter like domains"/>
    <property type="match status" value="1"/>
</dbReference>
<dbReference type="EMBL" id="BQMJ01000045">
    <property type="protein sequence ID" value="GJQ13626.1"/>
    <property type="molecule type" value="Genomic_DNA"/>
</dbReference>
<dbReference type="PANTHER" id="PTHR48020">
    <property type="entry name" value="PROTON MYO-INOSITOL COTRANSPORTER"/>
    <property type="match status" value="1"/>
</dbReference>
<accession>A0A9C7PZV0</accession>
<evidence type="ECO:0000313" key="11">
    <source>
        <dbReference type="EMBL" id="GJQ13626.1"/>
    </source>
</evidence>
<feature type="transmembrane region" description="Helical" evidence="9">
    <location>
        <begin position="118"/>
        <end position="140"/>
    </location>
</feature>
<dbReference type="InterPro" id="IPR050814">
    <property type="entry name" value="Myo-inositol_Transporter"/>
</dbReference>
<dbReference type="InterPro" id="IPR005828">
    <property type="entry name" value="MFS_sugar_transport-like"/>
</dbReference>
<dbReference type="PROSITE" id="PS00217">
    <property type="entry name" value="SUGAR_TRANSPORT_2"/>
    <property type="match status" value="1"/>
</dbReference>
<feature type="transmembrane region" description="Helical" evidence="9">
    <location>
        <begin position="326"/>
        <end position="345"/>
    </location>
</feature>
<sequence>MDSVQAIQDETKADRTISRNEKNEGVQRKLSKSLEGIKDKSLETLVDNIVVSEEDKVEVQEDIDKISEQVPRGTFGNPKFYLHFLAVYASFGGFLYGVDQTLVSGALLYLMKDIKLNVGQESLITSGVSLGGIPGAIAAIAVNEALGRRGGIIIACLLDTTGAIMCAAARSYGVLLPGRLILGAGIGMEAMTVPTYIAECSPKQRRGGLVSLYQVMIVFGLLGGYVVDAIFTNVDGSWRYMLGSSLVFSTILMTGAIFFPESPRWLMKRGRYQRALVVWRKLRGFQGDEIEEFVRMKKVVETERQFAKPFLVVMMDFLRVPHCRRAFELGVGIMFIQEFSGVATINYYTGTLFEKLGMTPSHSVYMGMIGEGVFFFSTIPAIYLNDKIGRRWLLLSTMPGIILGLIITGFSFYAGDKSSKVGLYTWGVVTFYLFWGPGMGPVPWTINSEIFPTYIRTYGVASCTIMNFFGNWLTSYEFLRMEKHMTDPGVFIGFYGGIVFLGWIYLIFFMPETRNLTLEEIKQTFSLSHWEIAKRNWQKAVDDWHLIKAYFCRQRSSIQNAHPMSQTV</sequence>
<evidence type="ECO:0000313" key="12">
    <source>
        <dbReference type="Proteomes" id="UP001061958"/>
    </source>
</evidence>
<evidence type="ECO:0000256" key="3">
    <source>
        <dbReference type="ARBA" id="ARBA00022448"/>
    </source>
</evidence>
<dbReference type="Proteomes" id="UP001061958">
    <property type="component" value="Unassembled WGS sequence"/>
</dbReference>
<dbReference type="GO" id="GO:0022857">
    <property type="term" value="F:transmembrane transporter activity"/>
    <property type="evidence" value="ECO:0007669"/>
    <property type="project" value="InterPro"/>
</dbReference>
<feature type="domain" description="Major facilitator superfamily (MFS) profile" evidence="10">
    <location>
        <begin position="85"/>
        <end position="514"/>
    </location>
</feature>
<feature type="transmembrane region" description="Helical" evidence="9">
    <location>
        <begin position="178"/>
        <end position="198"/>
    </location>
</feature>
<dbReference type="InterPro" id="IPR005829">
    <property type="entry name" value="Sugar_transporter_CS"/>
</dbReference>
<dbReference type="NCBIfam" id="TIGR00879">
    <property type="entry name" value="SP"/>
    <property type="match status" value="1"/>
</dbReference>
<evidence type="ECO:0000256" key="9">
    <source>
        <dbReference type="SAM" id="Phobius"/>
    </source>
</evidence>
<evidence type="ECO:0000256" key="7">
    <source>
        <dbReference type="RuleBase" id="RU003346"/>
    </source>
</evidence>
<reference evidence="11" key="1">
    <citation type="journal article" date="2022" name="Proc. Natl. Acad. Sci. U.S.A.">
        <title>Life cycle and functional genomics of the unicellular red alga Galdieria for elucidating algal and plant evolution and industrial use.</title>
        <authorList>
            <person name="Hirooka S."/>
            <person name="Itabashi T."/>
            <person name="Ichinose T.M."/>
            <person name="Onuma R."/>
            <person name="Fujiwara T."/>
            <person name="Yamashita S."/>
            <person name="Jong L.W."/>
            <person name="Tomita R."/>
            <person name="Iwane A.H."/>
            <person name="Miyagishima S.Y."/>
        </authorList>
    </citation>
    <scope>NUCLEOTIDE SEQUENCE</scope>
    <source>
        <strain evidence="11">NBRC 102759</strain>
    </source>
</reference>
<keyword evidence="4 9" id="KW-0812">Transmembrane</keyword>
<feature type="compositionally biased region" description="Basic and acidic residues" evidence="8">
    <location>
        <begin position="9"/>
        <end position="24"/>
    </location>
</feature>
<keyword evidence="3 7" id="KW-0813">Transport</keyword>
<evidence type="ECO:0000256" key="1">
    <source>
        <dbReference type="ARBA" id="ARBA00004141"/>
    </source>
</evidence>
<organism evidence="11 12">
    <name type="scientific">Galdieria partita</name>
    <dbReference type="NCBI Taxonomy" id="83374"/>
    <lineage>
        <taxon>Eukaryota</taxon>
        <taxon>Rhodophyta</taxon>
        <taxon>Bangiophyceae</taxon>
        <taxon>Galdieriales</taxon>
        <taxon>Galdieriaceae</taxon>
        <taxon>Galdieria</taxon>
    </lineage>
</organism>
<feature type="transmembrane region" description="Helical" evidence="9">
    <location>
        <begin position="421"/>
        <end position="438"/>
    </location>
</feature>
<gene>
    <name evidence="11" type="ORF">GpartN1_g5417.t1</name>
</gene>
<keyword evidence="6 9" id="KW-0472">Membrane</keyword>
<evidence type="ECO:0000256" key="8">
    <source>
        <dbReference type="SAM" id="MobiDB-lite"/>
    </source>
</evidence>
<dbReference type="PANTHER" id="PTHR48020:SF9">
    <property type="entry name" value="MAJOR FACILITATOR SUPERFAMILY (MFS) PROFILE DOMAIN-CONTAINING PROTEIN"/>
    <property type="match status" value="1"/>
</dbReference>
<protein>
    <recommendedName>
        <fullName evidence="10">Major facilitator superfamily (MFS) profile domain-containing protein</fullName>
    </recommendedName>
</protein>
<feature type="transmembrane region" description="Helical" evidence="9">
    <location>
        <begin position="392"/>
        <end position="415"/>
    </location>
</feature>
<dbReference type="PROSITE" id="PS50850">
    <property type="entry name" value="MFS"/>
    <property type="match status" value="1"/>
</dbReference>
<feature type="transmembrane region" description="Helical" evidence="9">
    <location>
        <begin position="210"/>
        <end position="231"/>
    </location>
</feature>